<evidence type="ECO:0000256" key="1">
    <source>
        <dbReference type="ARBA" id="ARBA00022669"/>
    </source>
</evidence>
<dbReference type="AlphaFoldDB" id="A0A0B4F523"/>
<dbReference type="InterPro" id="IPR053214">
    <property type="entry name" value="LysM12-like"/>
</dbReference>
<dbReference type="VEuPathDB" id="FungiDB:MAN_08118"/>
<reference evidence="4 5" key="1">
    <citation type="journal article" date="2014" name="Proc. Natl. Acad. Sci. U.S.A.">
        <title>Trajectory and genomic determinants of fungal-pathogen speciation and host adaptation.</title>
        <authorList>
            <person name="Hu X."/>
            <person name="Xiao G."/>
            <person name="Zheng P."/>
            <person name="Shang Y."/>
            <person name="Su Y."/>
            <person name="Zhang X."/>
            <person name="Liu X."/>
            <person name="Zhan S."/>
            <person name="St Leger R.J."/>
            <person name="Wang C."/>
        </authorList>
    </citation>
    <scope>NUCLEOTIDE SEQUENCE [LARGE SCALE GENOMIC DNA]</scope>
    <source>
        <strain evidence="4 5">ARSEF 549</strain>
    </source>
</reference>
<dbReference type="GO" id="GO:0008061">
    <property type="term" value="F:chitin binding"/>
    <property type="evidence" value="ECO:0007669"/>
    <property type="project" value="UniProtKB-KW"/>
</dbReference>
<gene>
    <name evidence="4" type="ORF">MAN_08118</name>
</gene>
<evidence type="ECO:0000313" key="4">
    <source>
        <dbReference type="EMBL" id="KID62902.1"/>
    </source>
</evidence>
<keyword evidence="2" id="KW-0843">Virulence</keyword>
<proteinExistence type="predicted"/>
<feature type="non-terminal residue" evidence="4">
    <location>
        <position position="1"/>
    </location>
</feature>
<keyword evidence="1" id="KW-0147">Chitin-binding</keyword>
<dbReference type="PANTHER" id="PTHR47700:SF2">
    <property type="entry name" value="CHITINASE"/>
    <property type="match status" value="1"/>
</dbReference>
<feature type="domain" description="Ecp2 effector protein-like" evidence="3">
    <location>
        <begin position="436"/>
        <end position="536"/>
    </location>
</feature>
<dbReference type="Pfam" id="PF14856">
    <property type="entry name" value="Hce2"/>
    <property type="match status" value="1"/>
</dbReference>
<organism evidence="4 5">
    <name type="scientific">Metarhizium anisopliae (strain ARSEF 549)</name>
    <dbReference type="NCBI Taxonomy" id="3151832"/>
    <lineage>
        <taxon>Eukaryota</taxon>
        <taxon>Fungi</taxon>
        <taxon>Dikarya</taxon>
        <taxon>Ascomycota</taxon>
        <taxon>Pezizomycotina</taxon>
        <taxon>Sordariomycetes</taxon>
        <taxon>Hypocreomycetidae</taxon>
        <taxon>Hypocreales</taxon>
        <taxon>Clavicipitaceae</taxon>
        <taxon>Metarhizium</taxon>
    </lineage>
</organism>
<protein>
    <submittedName>
        <fullName evidence="4">Chitinase</fullName>
    </submittedName>
</protein>
<dbReference type="Proteomes" id="UP000031186">
    <property type="component" value="Unassembled WGS sequence"/>
</dbReference>
<dbReference type="InterPro" id="IPR029226">
    <property type="entry name" value="Ecp2-like"/>
</dbReference>
<keyword evidence="5" id="KW-1185">Reference proteome</keyword>
<sequence>MAGYIAYAEIKEILRDSSRVNQHYLDGPSDSNILVYNNTQGKSGKKFSKAVSNILHGPQGVKYGTLLSSSNCHSTKEYTDFVGSGTGPAGYEIFNSFVTIHRAATYIDNALIDFENKFAPVPPPENNTKRLYFLIDIITLGASIVAGPFFNSFLSSLSYFVKNSEIADTLKDTTMTLIRQSITIAKDMLNPDSPLADLLERIIKKIFNRSDKSIELLTSLLSDSKLISGKGSQLPGPSSTAALKTWIGRAFFAYAIPAIWSASGASPFIIDSGFSCGTIDPIRRYMMADAMHKSWACVDDKLYYLASPKGHASYCYEDDTKHPEHCTDEGFSALPGVEWLDGTSFGTVTLSDLITGSVKTYRANGNQNVDTSPDPGKLATANSLGHQDITAPGYIRMPVCSPAMALKAWFGSNVVHGPDTSAPGYPCVTMDSIGFCGASTFVDQTSGVSPLVSDCRKLVEKIQFRVQSTEHEVENAVGTQHQIEEYGGCRFGVEGNGKNGNIDFHIGGQDIIDIINDAIKMYGSSGRVGAKGNMNCKGTIKDQNVDWGLY</sequence>
<dbReference type="PANTHER" id="PTHR47700">
    <property type="entry name" value="V CHITINASE, PUTATIVE (AFU_ORTHOLOGUE AFUA_6G13720)-RELATED"/>
    <property type="match status" value="1"/>
</dbReference>
<name>A0A0B4F523_METAF</name>
<accession>A0A0B4F523</accession>
<comment type="caution">
    <text evidence="4">The sequence shown here is derived from an EMBL/GenBank/DDBJ whole genome shotgun (WGS) entry which is preliminary data.</text>
</comment>
<dbReference type="HOGENOM" id="CLU_027725_0_0_1"/>
<evidence type="ECO:0000259" key="3">
    <source>
        <dbReference type="Pfam" id="PF14856"/>
    </source>
</evidence>
<dbReference type="OrthoDB" id="73875at2759"/>
<evidence type="ECO:0000313" key="5">
    <source>
        <dbReference type="Proteomes" id="UP000031186"/>
    </source>
</evidence>
<dbReference type="EMBL" id="AZNF01000011">
    <property type="protein sequence ID" value="KID62902.1"/>
    <property type="molecule type" value="Genomic_DNA"/>
</dbReference>
<evidence type="ECO:0000256" key="2">
    <source>
        <dbReference type="ARBA" id="ARBA00023026"/>
    </source>
</evidence>